<name>A0AAW0U951_SCYPA</name>
<dbReference type="AlphaFoldDB" id="A0AAW0U951"/>
<keyword evidence="2" id="KW-1185">Reference proteome</keyword>
<evidence type="ECO:0000313" key="2">
    <source>
        <dbReference type="Proteomes" id="UP001487740"/>
    </source>
</evidence>
<sequence>MGRGAATVGAGAGLARRSGAWLNFIFSPFQEPGAMRQPAAVDPSTDLKAWTRLQAGIRELAGDLRTAWDPITSQDSITAGIRVPTGIREQPGTRLLAEIRLQPASEYRQGIRERPGIRLPAGIPSTAGTRVPRGSLSLTGLPALCRIRLPRNPLVCHRGIMTSNLIISLLCAMDIPRQTKSLEGHPQQNPIQQADTIPNLDTKAHEALQKFQT</sequence>
<comment type="caution">
    <text evidence="1">The sequence shown here is derived from an EMBL/GenBank/DDBJ whole genome shotgun (WGS) entry which is preliminary data.</text>
</comment>
<dbReference type="Proteomes" id="UP001487740">
    <property type="component" value="Unassembled WGS sequence"/>
</dbReference>
<gene>
    <name evidence="1" type="ORF">O3P69_004951</name>
</gene>
<reference evidence="1 2" key="1">
    <citation type="submission" date="2023-03" db="EMBL/GenBank/DDBJ databases">
        <title>High-quality genome of Scylla paramamosain provides insights in environmental adaptation.</title>
        <authorList>
            <person name="Zhang L."/>
        </authorList>
    </citation>
    <scope>NUCLEOTIDE SEQUENCE [LARGE SCALE GENOMIC DNA]</scope>
    <source>
        <strain evidence="1">LZ_2023a</strain>
        <tissue evidence="1">Muscle</tissue>
    </source>
</reference>
<dbReference type="EMBL" id="JARAKH010000015">
    <property type="protein sequence ID" value="KAK8396614.1"/>
    <property type="molecule type" value="Genomic_DNA"/>
</dbReference>
<accession>A0AAW0U951</accession>
<proteinExistence type="predicted"/>
<protein>
    <submittedName>
        <fullName evidence="1">Uncharacterized protein</fullName>
    </submittedName>
</protein>
<evidence type="ECO:0000313" key="1">
    <source>
        <dbReference type="EMBL" id="KAK8396614.1"/>
    </source>
</evidence>
<organism evidence="1 2">
    <name type="scientific">Scylla paramamosain</name>
    <name type="common">Mud crab</name>
    <dbReference type="NCBI Taxonomy" id="85552"/>
    <lineage>
        <taxon>Eukaryota</taxon>
        <taxon>Metazoa</taxon>
        <taxon>Ecdysozoa</taxon>
        <taxon>Arthropoda</taxon>
        <taxon>Crustacea</taxon>
        <taxon>Multicrustacea</taxon>
        <taxon>Malacostraca</taxon>
        <taxon>Eumalacostraca</taxon>
        <taxon>Eucarida</taxon>
        <taxon>Decapoda</taxon>
        <taxon>Pleocyemata</taxon>
        <taxon>Brachyura</taxon>
        <taxon>Eubrachyura</taxon>
        <taxon>Portunoidea</taxon>
        <taxon>Portunidae</taxon>
        <taxon>Portuninae</taxon>
        <taxon>Scylla</taxon>
    </lineage>
</organism>